<dbReference type="GO" id="GO:0012505">
    <property type="term" value="C:endomembrane system"/>
    <property type="evidence" value="ECO:0007669"/>
    <property type="project" value="UniProtKB-SubCell"/>
</dbReference>
<evidence type="ECO:0000256" key="10">
    <source>
        <dbReference type="SAM" id="SignalP"/>
    </source>
</evidence>
<keyword evidence="4 10" id="KW-0732">Signal</keyword>
<evidence type="ECO:0000259" key="11">
    <source>
        <dbReference type="PROSITE" id="PS50866"/>
    </source>
</evidence>
<dbReference type="SUPFAM" id="SSF101576">
    <property type="entry name" value="Supernatant protein factor (SPF), C-terminal domain"/>
    <property type="match status" value="1"/>
</dbReference>
<dbReference type="Proteomes" id="UP000605846">
    <property type="component" value="Unassembled WGS sequence"/>
</dbReference>
<evidence type="ECO:0000256" key="8">
    <source>
        <dbReference type="RuleBase" id="RU003827"/>
    </source>
</evidence>
<evidence type="ECO:0000256" key="7">
    <source>
        <dbReference type="ARBA" id="ARBA00037847"/>
    </source>
</evidence>
<evidence type="ECO:0000313" key="12">
    <source>
        <dbReference type="EMBL" id="KAF7729149.1"/>
    </source>
</evidence>
<evidence type="ECO:0000256" key="6">
    <source>
        <dbReference type="ARBA" id="ARBA00023136"/>
    </source>
</evidence>
<dbReference type="OrthoDB" id="62956at2759"/>
<dbReference type="SMART" id="SM01190">
    <property type="entry name" value="EMP24_GP25L"/>
    <property type="match status" value="1"/>
</dbReference>
<evidence type="ECO:0000256" key="4">
    <source>
        <dbReference type="ARBA" id="ARBA00022729"/>
    </source>
</evidence>
<evidence type="ECO:0000256" key="5">
    <source>
        <dbReference type="ARBA" id="ARBA00022989"/>
    </source>
</evidence>
<dbReference type="PROSITE" id="PS50866">
    <property type="entry name" value="GOLD"/>
    <property type="match status" value="1"/>
</dbReference>
<evidence type="ECO:0000256" key="1">
    <source>
        <dbReference type="ARBA" id="ARBA00004479"/>
    </source>
</evidence>
<keyword evidence="3 8" id="KW-0812">Transmembrane</keyword>
<organism evidence="12 13">
    <name type="scientific">Apophysomyces ossiformis</name>
    <dbReference type="NCBI Taxonomy" id="679940"/>
    <lineage>
        <taxon>Eukaryota</taxon>
        <taxon>Fungi</taxon>
        <taxon>Fungi incertae sedis</taxon>
        <taxon>Mucoromycota</taxon>
        <taxon>Mucoromycotina</taxon>
        <taxon>Mucoromycetes</taxon>
        <taxon>Mucorales</taxon>
        <taxon>Mucorineae</taxon>
        <taxon>Mucoraceae</taxon>
        <taxon>Apophysomyces</taxon>
    </lineage>
</organism>
<dbReference type="GO" id="GO:0016020">
    <property type="term" value="C:membrane"/>
    <property type="evidence" value="ECO:0007669"/>
    <property type="project" value="UniProtKB-SubCell"/>
</dbReference>
<keyword evidence="13" id="KW-1185">Reference proteome</keyword>
<protein>
    <submittedName>
        <fullName evidence="12">p24 complex component</fullName>
    </submittedName>
</protein>
<dbReference type="AlphaFoldDB" id="A0A8H7ESC7"/>
<dbReference type="InterPro" id="IPR009038">
    <property type="entry name" value="GOLD_dom"/>
</dbReference>
<dbReference type="InterPro" id="IPR015720">
    <property type="entry name" value="Emp24-like"/>
</dbReference>
<dbReference type="PANTHER" id="PTHR22811">
    <property type="entry name" value="TRANSMEMBRANE EMP24 DOMAIN-CONTAINING PROTEIN"/>
    <property type="match status" value="1"/>
</dbReference>
<evidence type="ECO:0000256" key="3">
    <source>
        <dbReference type="ARBA" id="ARBA00022692"/>
    </source>
</evidence>
<feature type="transmembrane region" description="Helical" evidence="9">
    <location>
        <begin position="183"/>
        <end position="203"/>
    </location>
</feature>
<keyword evidence="5 9" id="KW-1133">Transmembrane helix</keyword>
<comment type="subcellular location">
    <subcellularLocation>
        <location evidence="7">Endomembrane system</location>
        <topology evidence="7">Single-pass membrane protein</topology>
    </subcellularLocation>
    <subcellularLocation>
        <location evidence="1 8">Membrane</location>
        <topology evidence="1 8">Single-pass type I membrane protein</topology>
    </subcellularLocation>
</comment>
<dbReference type="EMBL" id="JABAYA010000028">
    <property type="protein sequence ID" value="KAF7729149.1"/>
    <property type="molecule type" value="Genomic_DNA"/>
</dbReference>
<sequence>MSRLAIVAAVICLITVVASLSIDIAPYSQECFFEQLAEGDKMTISYQVADGDSRGIDFTLYGPRNNELKSAYGETSAIHVFVAPSDGKYEYCFSNKASSVPVKSVNFNVHDMLKVERNAAGESRTVCHPQHTNWEIEHIDPIENEIRELADSIFAIKAEQEYIVVRERQHRNTAESTNSRVKWWSIGQLILLAVVCFWQVFYLKRFFEVKRAV</sequence>
<evidence type="ECO:0000256" key="2">
    <source>
        <dbReference type="ARBA" id="ARBA00007104"/>
    </source>
</evidence>
<evidence type="ECO:0000313" key="13">
    <source>
        <dbReference type="Proteomes" id="UP000605846"/>
    </source>
</evidence>
<dbReference type="Pfam" id="PF01105">
    <property type="entry name" value="EMP24_GP25L"/>
    <property type="match status" value="1"/>
</dbReference>
<feature type="chain" id="PRO_5034850041" evidence="10">
    <location>
        <begin position="20"/>
        <end position="213"/>
    </location>
</feature>
<comment type="similarity">
    <text evidence="2 8">Belongs to the EMP24/GP25L family.</text>
</comment>
<accession>A0A8H7ESC7</accession>
<proteinExistence type="inferred from homology"/>
<dbReference type="InterPro" id="IPR036598">
    <property type="entry name" value="GOLD_dom_sf"/>
</dbReference>
<evidence type="ECO:0000256" key="9">
    <source>
        <dbReference type="SAM" id="Phobius"/>
    </source>
</evidence>
<comment type="caution">
    <text evidence="12">The sequence shown here is derived from an EMBL/GenBank/DDBJ whole genome shotgun (WGS) entry which is preliminary data.</text>
</comment>
<reference evidence="12" key="1">
    <citation type="submission" date="2020-01" db="EMBL/GenBank/DDBJ databases">
        <title>Genome Sequencing of Three Apophysomyces-Like Fungal Strains Confirms a Novel Fungal Genus in the Mucoromycota with divergent Burkholderia-like Endosymbiotic Bacteria.</title>
        <authorList>
            <person name="Stajich J.E."/>
            <person name="Macias A.M."/>
            <person name="Carter-House D."/>
            <person name="Lovett B."/>
            <person name="Kasson L.R."/>
            <person name="Berry K."/>
            <person name="Grigoriev I."/>
            <person name="Chang Y."/>
            <person name="Spatafora J."/>
            <person name="Kasson M.T."/>
        </authorList>
    </citation>
    <scope>NUCLEOTIDE SEQUENCE</scope>
    <source>
        <strain evidence="12">NRRL A-21654</strain>
    </source>
</reference>
<keyword evidence="6 9" id="KW-0472">Membrane</keyword>
<name>A0A8H7ESC7_9FUNG</name>
<gene>
    <name evidence="12" type="primary">EMP24_2</name>
    <name evidence="12" type="ORF">EC973_004917</name>
</gene>
<feature type="signal peptide" evidence="10">
    <location>
        <begin position="1"/>
        <end position="19"/>
    </location>
</feature>
<feature type="domain" description="GOLD" evidence="11">
    <location>
        <begin position="29"/>
        <end position="111"/>
    </location>
</feature>